<dbReference type="Proteomes" id="UP000184301">
    <property type="component" value="Unassembled WGS sequence"/>
</dbReference>
<proteinExistence type="predicted"/>
<sequence>MQPLDVIKEVDMTVATPGMTLLITDTTGTTRCMFQLDTNGRFHSIPLSENGLALVTLIENTCEDSNVSVLYIGGTGGSARGGVTRKPIELTKAIHDGKAHLTIGGANAFVMPGGGINFMVDTGKVVPNSFTWVPTPATVAPVEYTMTKTDYEAIGGHMDAIQNLDDLKGA</sequence>
<dbReference type="AlphaFoldDB" id="A0A1M6SME8"/>
<accession>A0A1M6SME8</accession>
<evidence type="ECO:0000313" key="2">
    <source>
        <dbReference type="Proteomes" id="UP000184301"/>
    </source>
</evidence>
<gene>
    <name evidence="1" type="ORF">SAMN02745243_02988</name>
</gene>
<dbReference type="EMBL" id="FQZY01000050">
    <property type="protein sequence ID" value="SHK45789.1"/>
    <property type="molecule type" value="Genomic_DNA"/>
</dbReference>
<name>A0A1M6SME8_9FIRM</name>
<reference evidence="1 2" key="1">
    <citation type="submission" date="2016-11" db="EMBL/GenBank/DDBJ databases">
        <authorList>
            <person name="Jaros S."/>
            <person name="Januszkiewicz K."/>
            <person name="Wedrychowicz H."/>
        </authorList>
    </citation>
    <scope>NUCLEOTIDE SEQUENCE [LARGE SCALE GENOMIC DNA]</scope>
    <source>
        <strain evidence="1 2">DSM 15480</strain>
    </source>
</reference>
<keyword evidence="2" id="KW-1185">Reference proteome</keyword>
<protein>
    <submittedName>
        <fullName evidence="1">Uncharacterized protein</fullName>
    </submittedName>
</protein>
<organism evidence="1 2">
    <name type="scientific">Hespellia stercorisuis DSM 15480</name>
    <dbReference type="NCBI Taxonomy" id="1121950"/>
    <lineage>
        <taxon>Bacteria</taxon>
        <taxon>Bacillati</taxon>
        <taxon>Bacillota</taxon>
        <taxon>Clostridia</taxon>
        <taxon>Lachnospirales</taxon>
        <taxon>Lachnospiraceae</taxon>
        <taxon>Hespellia</taxon>
    </lineage>
</organism>
<evidence type="ECO:0000313" key="1">
    <source>
        <dbReference type="EMBL" id="SHK45789.1"/>
    </source>
</evidence>
<dbReference type="STRING" id="1121950.SAMN02745243_02988"/>